<dbReference type="PROSITE" id="PS50873">
    <property type="entry name" value="PEROXIDASE_4"/>
    <property type="match status" value="1"/>
</dbReference>
<keyword evidence="9" id="KW-0408">Iron</keyword>
<evidence type="ECO:0000259" key="12">
    <source>
        <dbReference type="PROSITE" id="PS50873"/>
    </source>
</evidence>
<evidence type="ECO:0000256" key="1">
    <source>
        <dbReference type="ARBA" id="ARBA00000189"/>
    </source>
</evidence>
<dbReference type="InterPro" id="IPR000823">
    <property type="entry name" value="Peroxidase_pln"/>
</dbReference>
<dbReference type="AlphaFoldDB" id="A0AAE0E4S5"/>
<evidence type="ECO:0000256" key="8">
    <source>
        <dbReference type="ARBA" id="ARBA00023002"/>
    </source>
</evidence>
<dbReference type="InterPro" id="IPR002016">
    <property type="entry name" value="Haem_peroxidase"/>
</dbReference>
<sequence length="112" mass="12236">MTAGFVPNEVVLCYDSTTSCETITTPTTAAATLRLFYHDIILNGVDISCLNIVSCIIAVTTHDLFTMAGGPYYNAVLGRKDDRISKASTVDDNLPKPTMPMSQISEIFKKRN</sequence>
<feature type="binding site" evidence="10">
    <location>
        <position position="95"/>
    </location>
    <ligand>
        <name>substrate</name>
    </ligand>
</feature>
<keyword evidence="8" id="KW-0560">Oxidoreductase</keyword>
<reference evidence="13" key="1">
    <citation type="journal article" date="2023" name="Plant J.">
        <title>Genome sequences and population genomics provide insights into the demographic history, inbreeding, and mutation load of two 'living fossil' tree species of Dipteronia.</title>
        <authorList>
            <person name="Feng Y."/>
            <person name="Comes H.P."/>
            <person name="Chen J."/>
            <person name="Zhu S."/>
            <person name="Lu R."/>
            <person name="Zhang X."/>
            <person name="Li P."/>
            <person name="Qiu J."/>
            <person name="Olsen K.M."/>
            <person name="Qiu Y."/>
        </authorList>
    </citation>
    <scope>NUCLEOTIDE SEQUENCE</scope>
    <source>
        <strain evidence="13">NBL</strain>
    </source>
</reference>
<dbReference type="Pfam" id="PF00141">
    <property type="entry name" value="peroxidase"/>
    <property type="match status" value="1"/>
</dbReference>
<dbReference type="GO" id="GO:0140825">
    <property type="term" value="F:lactoperoxidase activity"/>
    <property type="evidence" value="ECO:0007669"/>
    <property type="project" value="UniProtKB-EC"/>
</dbReference>
<evidence type="ECO:0000256" key="6">
    <source>
        <dbReference type="ARBA" id="ARBA00022617"/>
    </source>
</evidence>
<dbReference type="GO" id="GO:0020037">
    <property type="term" value="F:heme binding"/>
    <property type="evidence" value="ECO:0007669"/>
    <property type="project" value="InterPro"/>
</dbReference>
<keyword evidence="5" id="KW-0575">Peroxidase</keyword>
<protein>
    <recommendedName>
        <fullName evidence="4">peroxidase</fullName>
        <ecNumber evidence="4">1.11.1.7</ecNumber>
    </recommendedName>
</protein>
<dbReference type="PANTHER" id="PTHR31517:SF11">
    <property type="entry name" value="PEROXIDASE 31"/>
    <property type="match status" value="1"/>
</dbReference>
<dbReference type="InterPro" id="IPR010255">
    <property type="entry name" value="Haem_peroxidase_sf"/>
</dbReference>
<evidence type="ECO:0000256" key="5">
    <source>
        <dbReference type="ARBA" id="ARBA00022559"/>
    </source>
</evidence>
<evidence type="ECO:0000256" key="4">
    <source>
        <dbReference type="ARBA" id="ARBA00012313"/>
    </source>
</evidence>
<name>A0AAE0E4S5_9ROSI</name>
<comment type="cofactor">
    <cofactor evidence="2">
        <name>Ca(2+)</name>
        <dbReference type="ChEBI" id="CHEBI:29108"/>
    </cofactor>
</comment>
<evidence type="ECO:0000256" key="3">
    <source>
        <dbReference type="ARBA" id="ARBA00001970"/>
    </source>
</evidence>
<organism evidence="13 14">
    <name type="scientific">Dipteronia sinensis</name>
    <dbReference type="NCBI Taxonomy" id="43782"/>
    <lineage>
        <taxon>Eukaryota</taxon>
        <taxon>Viridiplantae</taxon>
        <taxon>Streptophyta</taxon>
        <taxon>Embryophyta</taxon>
        <taxon>Tracheophyta</taxon>
        <taxon>Spermatophyta</taxon>
        <taxon>Magnoliopsida</taxon>
        <taxon>eudicotyledons</taxon>
        <taxon>Gunneridae</taxon>
        <taxon>Pentapetalae</taxon>
        <taxon>rosids</taxon>
        <taxon>malvids</taxon>
        <taxon>Sapindales</taxon>
        <taxon>Sapindaceae</taxon>
        <taxon>Hippocastanoideae</taxon>
        <taxon>Acereae</taxon>
        <taxon>Dipteronia</taxon>
    </lineage>
</organism>
<dbReference type="EMBL" id="JANJYJ010000005">
    <property type="protein sequence ID" value="KAK3210966.1"/>
    <property type="molecule type" value="Genomic_DNA"/>
</dbReference>
<dbReference type="SUPFAM" id="SSF48113">
    <property type="entry name" value="Heme-dependent peroxidases"/>
    <property type="match status" value="1"/>
</dbReference>
<evidence type="ECO:0000256" key="9">
    <source>
        <dbReference type="ARBA" id="ARBA00023004"/>
    </source>
</evidence>
<dbReference type="EC" id="1.11.1.7" evidence="4"/>
<evidence type="ECO:0000256" key="7">
    <source>
        <dbReference type="ARBA" id="ARBA00022723"/>
    </source>
</evidence>
<accession>A0AAE0E4S5</accession>
<dbReference type="GO" id="GO:0006979">
    <property type="term" value="P:response to oxidative stress"/>
    <property type="evidence" value="ECO:0007669"/>
    <property type="project" value="InterPro"/>
</dbReference>
<evidence type="ECO:0000313" key="14">
    <source>
        <dbReference type="Proteomes" id="UP001281410"/>
    </source>
</evidence>
<comment type="catalytic activity">
    <reaction evidence="1">
        <text>2 a phenolic donor + H2O2 = 2 a phenolic radical donor + 2 H2O</text>
        <dbReference type="Rhea" id="RHEA:56136"/>
        <dbReference type="ChEBI" id="CHEBI:15377"/>
        <dbReference type="ChEBI" id="CHEBI:16240"/>
        <dbReference type="ChEBI" id="CHEBI:139520"/>
        <dbReference type="ChEBI" id="CHEBI:139521"/>
        <dbReference type="EC" id="1.11.1.7"/>
    </reaction>
</comment>
<keyword evidence="6" id="KW-0349">Heme</keyword>
<feature type="domain" description="Plant heme peroxidase family profile" evidence="12">
    <location>
        <begin position="45"/>
        <end position="112"/>
    </location>
</feature>
<evidence type="ECO:0000256" key="11">
    <source>
        <dbReference type="RuleBase" id="RU004241"/>
    </source>
</evidence>
<proteinExistence type="inferred from homology"/>
<comment type="similarity">
    <text evidence="11">Belongs to the peroxidase family.</text>
</comment>
<dbReference type="PANTHER" id="PTHR31517">
    <property type="match status" value="1"/>
</dbReference>
<keyword evidence="7" id="KW-0479">Metal-binding</keyword>
<evidence type="ECO:0000313" key="13">
    <source>
        <dbReference type="EMBL" id="KAK3210966.1"/>
    </source>
</evidence>
<keyword evidence="14" id="KW-1185">Reference proteome</keyword>
<dbReference type="GO" id="GO:0046872">
    <property type="term" value="F:metal ion binding"/>
    <property type="evidence" value="ECO:0007669"/>
    <property type="project" value="UniProtKB-KW"/>
</dbReference>
<evidence type="ECO:0000256" key="10">
    <source>
        <dbReference type="PIRSR" id="PIRSR600823-2"/>
    </source>
</evidence>
<comment type="cofactor">
    <cofactor evidence="3">
        <name>heme b</name>
        <dbReference type="ChEBI" id="CHEBI:60344"/>
    </cofactor>
</comment>
<dbReference type="Proteomes" id="UP001281410">
    <property type="component" value="Unassembled WGS sequence"/>
</dbReference>
<comment type="caution">
    <text evidence="13">The sequence shown here is derived from an EMBL/GenBank/DDBJ whole genome shotgun (WGS) entry which is preliminary data.</text>
</comment>
<dbReference type="Gene3D" id="1.10.520.10">
    <property type="match status" value="1"/>
</dbReference>
<gene>
    <name evidence="13" type="ORF">Dsin_015672</name>
</gene>
<evidence type="ECO:0000256" key="2">
    <source>
        <dbReference type="ARBA" id="ARBA00001913"/>
    </source>
</evidence>
<dbReference type="Gene3D" id="1.10.420.10">
    <property type="entry name" value="Peroxidase, domain 2"/>
    <property type="match status" value="1"/>
</dbReference>